<dbReference type="OrthoDB" id="10559781at2759"/>
<proteinExistence type="predicted"/>
<accession>A0A2H3D7N0</accession>
<sequence length="315" mass="33731">MPRLYPAVKESEETEGNSPISGVAECVRKLVGIFELSASLFQADVRFNVRQPGLIARVYGALEASGGILYRRGGIQCTFIVHVPAYFVGRDGFGLVTAIADLSRSDAFVDSSLDFDHDDYSAVKHPIARIDLVSTLIPSPSISLDTVVQSPVLGASAEGRLAVRRCCRPLMTIPGISRTRVDSRYLQSTVGLLLLLLSLVSVLPYPPLNRINAAMFKQPATEVKAISTVMGRSPLPSLSQSPGRLTISNVCEGEAMLVGRLISRGGLVTERLLGRVRSKHVGLPIPKKYSAYLTEDEGAPLDAVCAQGLANALTG</sequence>
<name>A0A2H3D7N0_ARMGA</name>
<dbReference type="Proteomes" id="UP000217790">
    <property type="component" value="Unassembled WGS sequence"/>
</dbReference>
<dbReference type="EMBL" id="KZ293681">
    <property type="protein sequence ID" value="PBK86848.1"/>
    <property type="molecule type" value="Genomic_DNA"/>
</dbReference>
<evidence type="ECO:0000313" key="2">
    <source>
        <dbReference type="Proteomes" id="UP000217790"/>
    </source>
</evidence>
<organism evidence="1 2">
    <name type="scientific">Armillaria gallica</name>
    <name type="common">Bulbous honey fungus</name>
    <name type="synonym">Armillaria bulbosa</name>
    <dbReference type="NCBI Taxonomy" id="47427"/>
    <lineage>
        <taxon>Eukaryota</taxon>
        <taxon>Fungi</taxon>
        <taxon>Dikarya</taxon>
        <taxon>Basidiomycota</taxon>
        <taxon>Agaricomycotina</taxon>
        <taxon>Agaricomycetes</taxon>
        <taxon>Agaricomycetidae</taxon>
        <taxon>Agaricales</taxon>
        <taxon>Marasmiineae</taxon>
        <taxon>Physalacriaceae</taxon>
        <taxon>Armillaria</taxon>
    </lineage>
</organism>
<dbReference type="AlphaFoldDB" id="A0A2H3D7N0"/>
<gene>
    <name evidence="1" type="ORF">ARMGADRAFT_1085970</name>
</gene>
<dbReference type="InParanoid" id="A0A2H3D7N0"/>
<keyword evidence="2" id="KW-1185">Reference proteome</keyword>
<reference evidence="2" key="1">
    <citation type="journal article" date="2017" name="Nat. Ecol. Evol.">
        <title>Genome expansion and lineage-specific genetic innovations in the forest pathogenic fungi Armillaria.</title>
        <authorList>
            <person name="Sipos G."/>
            <person name="Prasanna A.N."/>
            <person name="Walter M.C."/>
            <person name="O'Connor E."/>
            <person name="Balint B."/>
            <person name="Krizsan K."/>
            <person name="Kiss B."/>
            <person name="Hess J."/>
            <person name="Varga T."/>
            <person name="Slot J."/>
            <person name="Riley R."/>
            <person name="Boka B."/>
            <person name="Rigling D."/>
            <person name="Barry K."/>
            <person name="Lee J."/>
            <person name="Mihaltcheva S."/>
            <person name="LaButti K."/>
            <person name="Lipzen A."/>
            <person name="Waldron R."/>
            <person name="Moloney N.M."/>
            <person name="Sperisen C."/>
            <person name="Kredics L."/>
            <person name="Vagvoelgyi C."/>
            <person name="Patrignani A."/>
            <person name="Fitzpatrick D."/>
            <person name="Nagy I."/>
            <person name="Doyle S."/>
            <person name="Anderson J.B."/>
            <person name="Grigoriev I.V."/>
            <person name="Gueldener U."/>
            <person name="Muensterkoetter M."/>
            <person name="Nagy L.G."/>
        </authorList>
    </citation>
    <scope>NUCLEOTIDE SEQUENCE [LARGE SCALE GENOMIC DNA]</scope>
    <source>
        <strain evidence="2">Ar21-2</strain>
    </source>
</reference>
<evidence type="ECO:0000313" key="1">
    <source>
        <dbReference type="EMBL" id="PBK86848.1"/>
    </source>
</evidence>
<protein>
    <submittedName>
        <fullName evidence="1">Uncharacterized protein</fullName>
    </submittedName>
</protein>